<feature type="compositionally biased region" description="Polar residues" evidence="7">
    <location>
        <begin position="24"/>
        <end position="35"/>
    </location>
</feature>
<keyword evidence="4 8" id="KW-0812">Transmembrane</keyword>
<gene>
    <name evidence="10" type="ORF">TCE0_042f14760</name>
</gene>
<evidence type="ECO:0000256" key="5">
    <source>
        <dbReference type="ARBA" id="ARBA00022989"/>
    </source>
</evidence>
<feature type="transmembrane region" description="Helical" evidence="8">
    <location>
        <begin position="134"/>
        <end position="154"/>
    </location>
</feature>
<dbReference type="InterPro" id="IPR020846">
    <property type="entry name" value="MFS_dom"/>
</dbReference>
<evidence type="ECO:0000313" key="10">
    <source>
        <dbReference type="EMBL" id="GAM41554.1"/>
    </source>
</evidence>
<evidence type="ECO:0000256" key="3">
    <source>
        <dbReference type="ARBA" id="ARBA00022448"/>
    </source>
</evidence>
<feature type="domain" description="Major facilitator superfamily (MFS) profile" evidence="9">
    <location>
        <begin position="70"/>
        <end position="568"/>
    </location>
</feature>
<keyword evidence="6 8" id="KW-0472">Membrane</keyword>
<dbReference type="AlphaFoldDB" id="A0A6V8HKT1"/>
<evidence type="ECO:0000256" key="1">
    <source>
        <dbReference type="ARBA" id="ARBA00004141"/>
    </source>
</evidence>
<dbReference type="PROSITE" id="PS50850">
    <property type="entry name" value="MFS"/>
    <property type="match status" value="1"/>
</dbReference>
<keyword evidence="3" id="KW-0813">Transport</keyword>
<evidence type="ECO:0000313" key="11">
    <source>
        <dbReference type="Proteomes" id="UP000053095"/>
    </source>
</evidence>
<comment type="subcellular location">
    <subcellularLocation>
        <location evidence="1">Membrane</location>
        <topology evidence="1">Multi-pass membrane protein</topology>
    </subcellularLocation>
</comment>
<evidence type="ECO:0000256" key="4">
    <source>
        <dbReference type="ARBA" id="ARBA00022692"/>
    </source>
</evidence>
<dbReference type="EMBL" id="DF933838">
    <property type="protein sequence ID" value="GAM41554.1"/>
    <property type="molecule type" value="Genomic_DNA"/>
</dbReference>
<protein>
    <recommendedName>
        <fullName evidence="9">Major facilitator superfamily (MFS) profile domain-containing protein</fullName>
    </recommendedName>
</protein>
<evidence type="ECO:0000256" key="6">
    <source>
        <dbReference type="ARBA" id="ARBA00023136"/>
    </source>
</evidence>
<dbReference type="Proteomes" id="UP000053095">
    <property type="component" value="Unassembled WGS sequence"/>
</dbReference>
<feature type="region of interest" description="Disordered" evidence="7">
    <location>
        <begin position="1"/>
        <end position="55"/>
    </location>
</feature>
<dbReference type="Gene3D" id="1.20.1250.20">
    <property type="entry name" value="MFS general substrate transporter like domains"/>
    <property type="match status" value="2"/>
</dbReference>
<comment type="caution">
    <text evidence="10">The sequence shown here is derived from an EMBL/GenBank/DDBJ whole genome shotgun (WGS) entry which is preliminary data.</text>
</comment>
<dbReference type="InterPro" id="IPR036259">
    <property type="entry name" value="MFS_trans_sf"/>
</dbReference>
<feature type="transmembrane region" description="Helical" evidence="8">
    <location>
        <begin position="336"/>
        <end position="361"/>
    </location>
</feature>
<feature type="transmembrane region" description="Helical" evidence="8">
    <location>
        <begin position="463"/>
        <end position="489"/>
    </location>
</feature>
<evidence type="ECO:0000256" key="7">
    <source>
        <dbReference type="SAM" id="MobiDB-lite"/>
    </source>
</evidence>
<feature type="transmembrane region" description="Helical" evidence="8">
    <location>
        <begin position="373"/>
        <end position="392"/>
    </location>
</feature>
<feature type="transmembrane region" description="Helical" evidence="8">
    <location>
        <begin position="399"/>
        <end position="418"/>
    </location>
</feature>
<evidence type="ECO:0000259" key="9">
    <source>
        <dbReference type="PROSITE" id="PS50850"/>
    </source>
</evidence>
<dbReference type="PANTHER" id="PTHR23501:SF12">
    <property type="entry name" value="MAJOR FACILITATOR SUPERFAMILY (MFS) PROFILE DOMAIN-CONTAINING PROTEIN-RELATED"/>
    <property type="match status" value="1"/>
</dbReference>
<sequence length="577" mass="62232">MIEKFDSESAPTAPLDSLSDNDRASTSVANVSGDSTDIEKNEDDAQVNASSAAVTEEDPHPVKGIKWWLLLVAIYSTTFLYGLDNTIVADVQGSILDRFGEIEKLSWIGTGFPLGSVAVILPFGFAYGKFDNKWVYIMSIIIFETGSAICGGAPTMDALIVGRAIAGVGGAGQYLGVLNLITRFTTLRERSHYMGMTGLTWGAGTILGPVIGGAFADSSATWRWAFYINLVILAVFAPIYFIWLPAIPFVPEETFIGKFLAMDWTGIVLSAGIYTTWVMALTFGGSTYPWNSGKEIALWVVFGVLLIAFCIQQYTCLFTDRKRRIFPAQFLKRRTLVLCFICTNCAATAFFVIVYYLPIYFQFVHNDTGLESAVRLLPVVICFVVLAILAGTTMPYAGYYFPFYIVAGILIAIGGGLMYTVDETTSTSAIYGYSVLIGLGSGSVMQAAYSIGPAKVIPVYEDIPPVIGFINVAQIGGVVHSLAISGVIFQNYAFRYVSAAVKDLHLSAEQIRGAIAGTNSAVFDTMTPEQQSLAIGGIVQAMQKVYILIATAGALCVVCGVLMRREKLFMESSAGGA</sequence>
<dbReference type="GO" id="GO:0005886">
    <property type="term" value="C:plasma membrane"/>
    <property type="evidence" value="ECO:0007669"/>
    <property type="project" value="TreeGrafter"/>
</dbReference>
<feature type="transmembrane region" description="Helical" evidence="8">
    <location>
        <begin position="545"/>
        <end position="563"/>
    </location>
</feature>
<feature type="transmembrane region" description="Helical" evidence="8">
    <location>
        <begin position="430"/>
        <end position="451"/>
    </location>
</feature>
<feature type="transmembrane region" description="Helical" evidence="8">
    <location>
        <begin position="107"/>
        <end position="127"/>
    </location>
</feature>
<feature type="transmembrane region" description="Helical" evidence="8">
    <location>
        <begin position="67"/>
        <end position="87"/>
    </location>
</feature>
<accession>A0A6V8HKT1</accession>
<feature type="transmembrane region" description="Helical" evidence="8">
    <location>
        <begin position="193"/>
        <end position="212"/>
    </location>
</feature>
<evidence type="ECO:0000256" key="2">
    <source>
        <dbReference type="ARBA" id="ARBA00007520"/>
    </source>
</evidence>
<feature type="transmembrane region" description="Helical" evidence="8">
    <location>
        <begin position="224"/>
        <end position="243"/>
    </location>
</feature>
<reference evidence="11" key="1">
    <citation type="journal article" date="2015" name="Genome Announc.">
        <title>Draft genome sequence of Talaromyces cellulolyticus strain Y-94, a source of lignocellulosic biomass-degrading enzymes.</title>
        <authorList>
            <person name="Fujii T."/>
            <person name="Koike H."/>
            <person name="Sawayama S."/>
            <person name="Yano S."/>
            <person name="Inoue H."/>
        </authorList>
    </citation>
    <scope>NUCLEOTIDE SEQUENCE [LARGE SCALE GENOMIC DNA]</scope>
    <source>
        <strain evidence="11">Y-94</strain>
    </source>
</reference>
<feature type="transmembrane region" description="Helical" evidence="8">
    <location>
        <begin position="296"/>
        <end position="315"/>
    </location>
</feature>
<dbReference type="GO" id="GO:0022857">
    <property type="term" value="F:transmembrane transporter activity"/>
    <property type="evidence" value="ECO:0007669"/>
    <property type="project" value="InterPro"/>
</dbReference>
<comment type="similarity">
    <text evidence="2">Belongs to the major facilitator superfamily. TCR/Tet family.</text>
</comment>
<dbReference type="PANTHER" id="PTHR23501">
    <property type="entry name" value="MAJOR FACILITATOR SUPERFAMILY"/>
    <property type="match status" value="1"/>
</dbReference>
<dbReference type="SUPFAM" id="SSF103473">
    <property type="entry name" value="MFS general substrate transporter"/>
    <property type="match status" value="1"/>
</dbReference>
<dbReference type="FunFam" id="1.20.1250.20:FF:000429">
    <property type="entry name" value="MFS drug efflux transporter, putative"/>
    <property type="match status" value="1"/>
</dbReference>
<proteinExistence type="inferred from homology"/>
<dbReference type="Pfam" id="PF07690">
    <property type="entry name" value="MFS_1"/>
    <property type="match status" value="1"/>
</dbReference>
<feature type="transmembrane region" description="Helical" evidence="8">
    <location>
        <begin position="160"/>
        <end position="181"/>
    </location>
</feature>
<name>A0A6V8HKT1_TALPI</name>
<organism evidence="10 11">
    <name type="scientific">Talaromyces pinophilus</name>
    <name type="common">Penicillium pinophilum</name>
    <dbReference type="NCBI Taxonomy" id="128442"/>
    <lineage>
        <taxon>Eukaryota</taxon>
        <taxon>Fungi</taxon>
        <taxon>Dikarya</taxon>
        <taxon>Ascomycota</taxon>
        <taxon>Pezizomycotina</taxon>
        <taxon>Eurotiomycetes</taxon>
        <taxon>Eurotiomycetidae</taxon>
        <taxon>Eurotiales</taxon>
        <taxon>Trichocomaceae</taxon>
        <taxon>Talaromyces</taxon>
        <taxon>Talaromyces sect. Talaromyces</taxon>
    </lineage>
</organism>
<dbReference type="InterPro" id="IPR011701">
    <property type="entry name" value="MFS"/>
</dbReference>
<keyword evidence="11" id="KW-1185">Reference proteome</keyword>
<evidence type="ECO:0000256" key="8">
    <source>
        <dbReference type="SAM" id="Phobius"/>
    </source>
</evidence>
<keyword evidence="5 8" id="KW-1133">Transmembrane helix</keyword>
<feature type="transmembrane region" description="Helical" evidence="8">
    <location>
        <begin position="264"/>
        <end position="284"/>
    </location>
</feature>